<keyword evidence="1" id="KW-0282">Flagellum</keyword>
<keyword evidence="1" id="KW-0969">Cilium</keyword>
<dbReference type="GeneID" id="78522792"/>
<dbReference type="EMBL" id="KM886867">
    <property type="protein sequence ID" value="AJA34157.1"/>
    <property type="molecule type" value="Genomic_DNA"/>
</dbReference>
<name>A0A0A7RFX7_9LACO</name>
<accession>A0A0A7RFX7</accession>
<dbReference type="RefSeq" id="WP_057884982.1">
    <property type="nucleotide sequence ID" value="NZ_JALCLK010000001.1"/>
</dbReference>
<gene>
    <name evidence="1" type="primary">flgD</name>
</gene>
<keyword evidence="1" id="KW-0966">Cell projection</keyword>
<organism evidence="1">
    <name type="scientific">Liquorilactobacillus nagelii</name>
    <dbReference type="NCBI Taxonomy" id="82688"/>
    <lineage>
        <taxon>Bacteria</taxon>
        <taxon>Bacillati</taxon>
        <taxon>Bacillota</taxon>
        <taxon>Bacilli</taxon>
        <taxon>Lactobacillales</taxon>
        <taxon>Lactobacillaceae</taxon>
        <taxon>Liquorilactobacillus</taxon>
    </lineage>
</organism>
<proteinExistence type="predicted"/>
<sequence>MNNSLTDAIASLASSNIYNADSSSSKTTVSMDDFLKIMSATMSNPSMDGSSSSGSGSSTDYMTSLAQYESLNTLMAMNKSLTASVAVQQQQEALGMLGKQVTLIDNGQSVSGKVDQVKFSNGLATLVVNGKEYQLSSLSEVGEGK</sequence>
<protein>
    <submittedName>
        <fullName evidence="1">Flagellar basal-body rod modification protein FlgD</fullName>
    </submittedName>
</protein>
<dbReference type="AlphaFoldDB" id="A0A0A7RFX7"/>
<reference evidence="1" key="1">
    <citation type="journal article" date="2014" name="Appl. Environ. Microbiol.">
        <title>Detection and genomic characterization of motility in Lactobacillus curvatus: confirmation of motility in a species outside the Lactobacillus salivarius clade.</title>
        <authorList>
            <person name="Cousin F.J."/>
            <person name="Lynch S.M."/>
            <person name="Harris H.M."/>
            <person name="McCann A."/>
            <person name="Lynch D.B."/>
            <person name="Neville B.A."/>
            <person name="Irisawa T."/>
            <person name="Okada S."/>
            <person name="Endo A."/>
            <person name="O'Toole P.W."/>
        </authorList>
    </citation>
    <scope>NUCLEOTIDE SEQUENCE</scope>
    <source>
        <strain evidence="1">ATCC 700692</strain>
    </source>
</reference>
<evidence type="ECO:0000313" key="1">
    <source>
        <dbReference type="EMBL" id="AJA34157.1"/>
    </source>
</evidence>